<dbReference type="InterPro" id="IPR002078">
    <property type="entry name" value="Sigma_54_int"/>
</dbReference>
<dbReference type="Proteomes" id="UP001431902">
    <property type="component" value="Unassembled WGS sequence"/>
</dbReference>
<keyword evidence="10" id="KW-1185">Reference proteome</keyword>
<evidence type="ECO:0000256" key="6">
    <source>
        <dbReference type="PROSITE-ProRule" id="PRU00169"/>
    </source>
</evidence>
<accession>A0ABT6X4S3</accession>
<dbReference type="SUPFAM" id="SSF52172">
    <property type="entry name" value="CheY-like"/>
    <property type="match status" value="1"/>
</dbReference>
<dbReference type="InterPro" id="IPR003593">
    <property type="entry name" value="AAA+_ATPase"/>
</dbReference>
<comment type="caution">
    <text evidence="9">The sequence shown here is derived from an EMBL/GenBank/DDBJ whole genome shotgun (WGS) entry which is preliminary data.</text>
</comment>
<name>A0ABT6X4S3_9BURK</name>
<dbReference type="PANTHER" id="PTHR32071:SF117">
    <property type="entry name" value="PTS-DEPENDENT DIHYDROXYACETONE KINASE OPERON REGULATORY PROTEIN-RELATED"/>
    <property type="match status" value="1"/>
</dbReference>
<evidence type="ECO:0000259" key="7">
    <source>
        <dbReference type="PROSITE" id="PS50045"/>
    </source>
</evidence>
<dbReference type="Gene3D" id="3.40.50.300">
    <property type="entry name" value="P-loop containing nucleotide triphosphate hydrolases"/>
    <property type="match status" value="1"/>
</dbReference>
<dbReference type="InterPro" id="IPR025943">
    <property type="entry name" value="Sigma_54_int_dom_ATP-bd_2"/>
</dbReference>
<dbReference type="Gene3D" id="3.40.50.2300">
    <property type="match status" value="1"/>
</dbReference>
<dbReference type="PROSITE" id="PS00676">
    <property type="entry name" value="SIGMA54_INTERACT_2"/>
    <property type="match status" value="1"/>
</dbReference>
<keyword evidence="3" id="KW-0805">Transcription regulation</keyword>
<dbReference type="InterPro" id="IPR002197">
    <property type="entry name" value="HTH_Fis"/>
</dbReference>
<keyword evidence="1" id="KW-0547">Nucleotide-binding</keyword>
<proteinExistence type="predicted"/>
<evidence type="ECO:0000256" key="4">
    <source>
        <dbReference type="ARBA" id="ARBA00023125"/>
    </source>
</evidence>
<dbReference type="EMBL" id="JASGBH010000003">
    <property type="protein sequence ID" value="MDI9233122.1"/>
    <property type="molecule type" value="Genomic_DNA"/>
</dbReference>
<dbReference type="SUPFAM" id="SSF52540">
    <property type="entry name" value="P-loop containing nucleoside triphosphate hydrolases"/>
    <property type="match status" value="1"/>
</dbReference>
<dbReference type="CDD" id="cd00009">
    <property type="entry name" value="AAA"/>
    <property type="match status" value="1"/>
</dbReference>
<evidence type="ECO:0000256" key="3">
    <source>
        <dbReference type="ARBA" id="ARBA00023015"/>
    </source>
</evidence>
<evidence type="ECO:0000256" key="1">
    <source>
        <dbReference type="ARBA" id="ARBA00022741"/>
    </source>
</evidence>
<keyword evidence="4" id="KW-0238">DNA-binding</keyword>
<dbReference type="PROSITE" id="PS50110">
    <property type="entry name" value="RESPONSE_REGULATORY"/>
    <property type="match status" value="1"/>
</dbReference>
<keyword evidence="2" id="KW-0067">ATP-binding</keyword>
<feature type="domain" description="Sigma-54 factor interaction" evidence="7">
    <location>
        <begin position="152"/>
        <end position="381"/>
    </location>
</feature>
<keyword evidence="6" id="KW-0597">Phosphoprotein</keyword>
<dbReference type="Pfam" id="PF25601">
    <property type="entry name" value="AAA_lid_14"/>
    <property type="match status" value="1"/>
</dbReference>
<evidence type="ECO:0000256" key="2">
    <source>
        <dbReference type="ARBA" id="ARBA00022840"/>
    </source>
</evidence>
<dbReference type="SMART" id="SM00382">
    <property type="entry name" value="AAA"/>
    <property type="match status" value="1"/>
</dbReference>
<dbReference type="InterPro" id="IPR025944">
    <property type="entry name" value="Sigma_54_int_dom_CS"/>
</dbReference>
<dbReference type="Pfam" id="PF00072">
    <property type="entry name" value="Response_reg"/>
    <property type="match status" value="1"/>
</dbReference>
<dbReference type="RefSeq" id="WP_283223528.1">
    <property type="nucleotide sequence ID" value="NZ_JASGBH010000003.1"/>
</dbReference>
<dbReference type="SUPFAM" id="SSF46689">
    <property type="entry name" value="Homeodomain-like"/>
    <property type="match status" value="1"/>
</dbReference>
<evidence type="ECO:0000313" key="10">
    <source>
        <dbReference type="Proteomes" id="UP001431902"/>
    </source>
</evidence>
<evidence type="ECO:0000313" key="9">
    <source>
        <dbReference type="EMBL" id="MDI9233122.1"/>
    </source>
</evidence>
<feature type="domain" description="Response regulatory" evidence="8">
    <location>
        <begin position="14"/>
        <end position="129"/>
    </location>
</feature>
<evidence type="ECO:0000256" key="5">
    <source>
        <dbReference type="ARBA" id="ARBA00023163"/>
    </source>
</evidence>
<dbReference type="InterPro" id="IPR058031">
    <property type="entry name" value="AAA_lid_NorR"/>
</dbReference>
<sequence length="469" mass="51981">MNMLSNFSLFSTARVLVVEDALTLVTQYRIHLQTLGVASPVVASDVAEALTQLDLGPWDLALIDIGLPDGSGFEVMQRLLARWPECAVVVISGLESMDLAVQAAHAGALDFLQKPFQPERLIITLRNALQTASMSRQLKGWTTQKSDRFYGFIGRSEVMQSIYLTIQTIAKSHAPVFVYGESGAGKELAADAIHQTSERAQRPFVPVNCASIPLDLIESELFGHVRGAFTGAHADRDGAFVLADGGTLFLDEIAELDIQVQAKLLRVLQTGELRRLGDSRTKIVNVRVVCASHRDLHACVRNGTFREDLFYRLHVIPLTLPPLRERGQDILLLAHHFLKLYAKQEGKQLEGFTPEAQSVLLRHPWPGNVRELINTVRAVVALNSGDLVDLAMLPSRVKNEIDWATANPANKVSENDIRITPLAELERLEISRALNYFNKNILNASQALGIHPSTLHRKLKSMNFDSNRI</sequence>
<dbReference type="Gene3D" id="1.10.10.60">
    <property type="entry name" value="Homeodomain-like"/>
    <property type="match status" value="1"/>
</dbReference>
<dbReference type="PROSITE" id="PS00688">
    <property type="entry name" value="SIGMA54_INTERACT_3"/>
    <property type="match status" value="1"/>
</dbReference>
<dbReference type="Pfam" id="PF00158">
    <property type="entry name" value="Sigma54_activat"/>
    <property type="match status" value="1"/>
</dbReference>
<organism evidence="9 10">
    <name type="scientific">Limnohabitans lacus</name>
    <dbReference type="NCBI Taxonomy" id="3045173"/>
    <lineage>
        <taxon>Bacteria</taxon>
        <taxon>Pseudomonadati</taxon>
        <taxon>Pseudomonadota</taxon>
        <taxon>Betaproteobacteria</taxon>
        <taxon>Burkholderiales</taxon>
        <taxon>Comamonadaceae</taxon>
        <taxon>Limnohabitans</taxon>
    </lineage>
</organism>
<dbReference type="SMART" id="SM00448">
    <property type="entry name" value="REC"/>
    <property type="match status" value="1"/>
</dbReference>
<feature type="modified residue" description="4-aspartylphosphate" evidence="6">
    <location>
        <position position="64"/>
    </location>
</feature>
<gene>
    <name evidence="9" type="ORF">QLQ16_04645</name>
</gene>
<dbReference type="Pfam" id="PF02954">
    <property type="entry name" value="HTH_8"/>
    <property type="match status" value="1"/>
</dbReference>
<keyword evidence="5" id="KW-0804">Transcription</keyword>
<dbReference type="PANTHER" id="PTHR32071">
    <property type="entry name" value="TRANSCRIPTIONAL REGULATORY PROTEIN"/>
    <property type="match status" value="1"/>
</dbReference>
<protein>
    <submittedName>
        <fullName evidence="9">Sigma-54 dependent transcriptional regulator</fullName>
    </submittedName>
</protein>
<dbReference type="InterPro" id="IPR009057">
    <property type="entry name" value="Homeodomain-like_sf"/>
</dbReference>
<dbReference type="InterPro" id="IPR027417">
    <property type="entry name" value="P-loop_NTPase"/>
</dbReference>
<dbReference type="PROSITE" id="PS50045">
    <property type="entry name" value="SIGMA54_INTERACT_4"/>
    <property type="match status" value="1"/>
</dbReference>
<evidence type="ECO:0000259" key="8">
    <source>
        <dbReference type="PROSITE" id="PS50110"/>
    </source>
</evidence>
<dbReference type="Gene3D" id="1.10.8.60">
    <property type="match status" value="1"/>
</dbReference>
<dbReference type="InterPro" id="IPR001789">
    <property type="entry name" value="Sig_transdc_resp-reg_receiver"/>
</dbReference>
<reference evidence="9" key="1">
    <citation type="submission" date="2023-05" db="EMBL/GenBank/DDBJ databases">
        <title>Limnohabitans sp. strain HM2-2 Genome sequencing and assembly.</title>
        <authorList>
            <person name="Jung Y."/>
        </authorList>
    </citation>
    <scope>NUCLEOTIDE SEQUENCE</scope>
    <source>
        <strain evidence="9">HM2-2</strain>
    </source>
</reference>
<dbReference type="InterPro" id="IPR011006">
    <property type="entry name" value="CheY-like_superfamily"/>
</dbReference>